<evidence type="ECO:0000313" key="1">
    <source>
        <dbReference type="EMBL" id="CEM35186.1"/>
    </source>
</evidence>
<dbReference type="VEuPathDB" id="CryptoDB:Cvel_23645"/>
<protein>
    <submittedName>
        <fullName evidence="1">Uncharacterized protein</fullName>
    </submittedName>
</protein>
<dbReference type="EMBL" id="CDMZ01001615">
    <property type="protein sequence ID" value="CEM35186.1"/>
    <property type="molecule type" value="Genomic_DNA"/>
</dbReference>
<reference evidence="1" key="1">
    <citation type="submission" date="2014-11" db="EMBL/GenBank/DDBJ databases">
        <authorList>
            <person name="Otto D Thomas"/>
            <person name="Naeem Raeece"/>
        </authorList>
    </citation>
    <scope>NUCLEOTIDE SEQUENCE</scope>
</reference>
<proteinExistence type="predicted"/>
<gene>
    <name evidence="1" type="ORF">Cvel_23645</name>
</gene>
<dbReference type="AlphaFoldDB" id="A0A0G4GW49"/>
<accession>A0A0G4GW49</accession>
<sequence>MWARAKPPGPAVSNNSCSFAASSDQSVRALLKAQEGSFLFCRMVWSSSARMGRTTPTPFPSFSSRYLKCPSL</sequence>
<organism evidence="1">
    <name type="scientific">Chromera velia CCMP2878</name>
    <dbReference type="NCBI Taxonomy" id="1169474"/>
    <lineage>
        <taxon>Eukaryota</taxon>
        <taxon>Sar</taxon>
        <taxon>Alveolata</taxon>
        <taxon>Colpodellida</taxon>
        <taxon>Chromeraceae</taxon>
        <taxon>Chromera</taxon>
    </lineage>
</organism>
<name>A0A0G4GW49_9ALVE</name>